<feature type="region of interest" description="Disordered" evidence="1">
    <location>
        <begin position="1"/>
        <end position="149"/>
    </location>
</feature>
<dbReference type="RefSeq" id="XP_002584235.1">
    <property type="nucleotide sequence ID" value="XM_002584189.1"/>
</dbReference>
<reference evidence="3" key="1">
    <citation type="journal article" date="2009" name="Genome Res.">
        <title>Comparative genomic analyses of the human fungal pathogens Coccidioides and their relatives.</title>
        <authorList>
            <person name="Sharpton T.J."/>
            <person name="Stajich J.E."/>
            <person name="Rounsley S.D."/>
            <person name="Gardner M.J."/>
            <person name="Wortman J.R."/>
            <person name="Jordar V.S."/>
            <person name="Maiti R."/>
            <person name="Kodira C.D."/>
            <person name="Neafsey D.E."/>
            <person name="Zeng Q."/>
            <person name="Hung C.-Y."/>
            <person name="McMahan C."/>
            <person name="Muszewska A."/>
            <person name="Grynberg M."/>
            <person name="Mandel M.A."/>
            <person name="Kellner E.M."/>
            <person name="Barker B.M."/>
            <person name="Galgiani J.N."/>
            <person name="Orbach M.J."/>
            <person name="Kirkland T.N."/>
            <person name="Cole G.T."/>
            <person name="Henn M.R."/>
            <person name="Birren B.W."/>
            <person name="Taylor J.W."/>
        </authorList>
    </citation>
    <scope>NUCLEOTIDE SEQUENCE [LARGE SCALE GENOMIC DNA]</scope>
    <source>
        <strain evidence="3">UAMH 1704</strain>
    </source>
</reference>
<evidence type="ECO:0000313" key="2">
    <source>
        <dbReference type="EMBL" id="EEP80082.1"/>
    </source>
</evidence>
<gene>
    <name evidence="2" type="ORF">UREG_04924</name>
</gene>
<organism evidence="2 3">
    <name type="scientific">Uncinocarpus reesii (strain UAMH 1704)</name>
    <dbReference type="NCBI Taxonomy" id="336963"/>
    <lineage>
        <taxon>Eukaryota</taxon>
        <taxon>Fungi</taxon>
        <taxon>Dikarya</taxon>
        <taxon>Ascomycota</taxon>
        <taxon>Pezizomycotina</taxon>
        <taxon>Eurotiomycetes</taxon>
        <taxon>Eurotiomycetidae</taxon>
        <taxon>Onygenales</taxon>
        <taxon>Onygenaceae</taxon>
        <taxon>Uncinocarpus</taxon>
    </lineage>
</organism>
<evidence type="ECO:0000256" key="1">
    <source>
        <dbReference type="SAM" id="MobiDB-lite"/>
    </source>
</evidence>
<dbReference type="GeneID" id="8437975"/>
<dbReference type="STRING" id="336963.C4JUX1"/>
<feature type="compositionally biased region" description="Polar residues" evidence="1">
    <location>
        <begin position="73"/>
        <end position="95"/>
    </location>
</feature>
<dbReference type="HOGENOM" id="CLU_1082565_0_0_1"/>
<dbReference type="InParanoid" id="C4JUX1"/>
<dbReference type="EMBL" id="CH476617">
    <property type="protein sequence ID" value="EEP80082.1"/>
    <property type="molecule type" value="Genomic_DNA"/>
</dbReference>
<dbReference type="AlphaFoldDB" id="C4JUX1"/>
<sequence>MIRGKEVLPPPTIARTGQQKPALPQRPKPPGPPVPSSAAPPPLPVRKNTDQSKSRPPLPPRKSSDVRRSSDSCFSTASVSTNSTGITDHSSNSSPKYALRAPAFREAELPPLPPKKNKGIKVGGQGTGCQPSGHAITSGRPFASGATSPGARYDTGLGCKRRNLAVFNWKLVTSIPRSRTNARENSLIMGFPVSTPKLPSRFKGRLLQSPNPPVTAVEHPSKRELSSISQRKDTTTATCTCGSQKDQGILIRNIEQL</sequence>
<keyword evidence="3" id="KW-1185">Reference proteome</keyword>
<protein>
    <submittedName>
        <fullName evidence="2">Uncharacterized protein</fullName>
    </submittedName>
</protein>
<dbReference type="Proteomes" id="UP000002058">
    <property type="component" value="Unassembled WGS sequence"/>
</dbReference>
<evidence type="ECO:0000313" key="3">
    <source>
        <dbReference type="Proteomes" id="UP000002058"/>
    </source>
</evidence>
<dbReference type="VEuPathDB" id="FungiDB:UREG_04924"/>
<dbReference type="KEGG" id="ure:UREG_04924"/>
<feature type="compositionally biased region" description="Pro residues" evidence="1">
    <location>
        <begin position="24"/>
        <end position="44"/>
    </location>
</feature>
<dbReference type="eggNOG" id="KOG4575">
    <property type="taxonomic scope" value="Eukaryota"/>
</dbReference>
<accession>C4JUX1</accession>
<proteinExistence type="predicted"/>
<name>C4JUX1_UNCRE</name>